<dbReference type="InterPro" id="IPR018060">
    <property type="entry name" value="HTH_AraC"/>
</dbReference>
<dbReference type="EMBL" id="CP140255">
    <property type="protein sequence ID" value="WQH12275.1"/>
    <property type="molecule type" value="Genomic_DNA"/>
</dbReference>
<keyword evidence="1" id="KW-0805">Transcription regulation</keyword>
<dbReference type="PANTHER" id="PTHR46796">
    <property type="entry name" value="HTH-TYPE TRANSCRIPTIONAL ACTIVATOR RHAS-RELATED"/>
    <property type="match status" value="1"/>
</dbReference>
<name>A0ABZ0YM07_9GAMM</name>
<dbReference type="InterPro" id="IPR050204">
    <property type="entry name" value="AraC_XylS_family_regulators"/>
</dbReference>
<dbReference type="Proteomes" id="UP001324794">
    <property type="component" value="Chromosome"/>
</dbReference>
<evidence type="ECO:0000313" key="5">
    <source>
        <dbReference type="EMBL" id="WQH12275.1"/>
    </source>
</evidence>
<dbReference type="PROSITE" id="PS01124">
    <property type="entry name" value="HTH_ARAC_FAMILY_2"/>
    <property type="match status" value="1"/>
</dbReference>
<dbReference type="Pfam" id="PF12833">
    <property type="entry name" value="HTH_18"/>
    <property type="match status" value="1"/>
</dbReference>
<gene>
    <name evidence="5" type="ORF">SR894_19300</name>
</gene>
<dbReference type="PANTHER" id="PTHR46796:SF12">
    <property type="entry name" value="HTH-TYPE DNA-BINDING TRANSCRIPTIONAL ACTIVATOR EUTR"/>
    <property type="match status" value="1"/>
</dbReference>
<dbReference type="Gene3D" id="1.10.10.60">
    <property type="entry name" value="Homeodomain-like"/>
    <property type="match status" value="1"/>
</dbReference>
<dbReference type="SUPFAM" id="SSF46689">
    <property type="entry name" value="Homeodomain-like"/>
    <property type="match status" value="1"/>
</dbReference>
<evidence type="ECO:0000256" key="3">
    <source>
        <dbReference type="ARBA" id="ARBA00023163"/>
    </source>
</evidence>
<dbReference type="InterPro" id="IPR009057">
    <property type="entry name" value="Homeodomain-like_sf"/>
</dbReference>
<evidence type="ECO:0000256" key="1">
    <source>
        <dbReference type="ARBA" id="ARBA00023015"/>
    </source>
</evidence>
<reference evidence="5 6" key="1">
    <citation type="submission" date="2023-11" db="EMBL/GenBank/DDBJ databases">
        <title>MicrobeMod: A computational toolkit for identifying prokaryotic methylation and restriction-modification with nanopore sequencing.</title>
        <authorList>
            <person name="Crits-Christoph A."/>
            <person name="Kang S.C."/>
            <person name="Lee H."/>
            <person name="Ostrov N."/>
        </authorList>
    </citation>
    <scope>NUCLEOTIDE SEQUENCE [LARGE SCALE GENOMIC DNA]</scope>
    <source>
        <strain evidence="5 6">ATCC BAA-805</strain>
    </source>
</reference>
<dbReference type="RefSeq" id="WP_223288571.1">
    <property type="nucleotide sequence ID" value="NZ_CP140255.1"/>
</dbReference>
<keyword evidence="2" id="KW-0238">DNA-binding</keyword>
<evidence type="ECO:0000313" key="6">
    <source>
        <dbReference type="Proteomes" id="UP001324794"/>
    </source>
</evidence>
<organism evidence="5 6">
    <name type="scientific">Vreelandella neptunia</name>
    <dbReference type="NCBI Taxonomy" id="115551"/>
    <lineage>
        <taxon>Bacteria</taxon>
        <taxon>Pseudomonadati</taxon>
        <taxon>Pseudomonadota</taxon>
        <taxon>Gammaproteobacteria</taxon>
        <taxon>Oceanospirillales</taxon>
        <taxon>Halomonadaceae</taxon>
        <taxon>Vreelandella</taxon>
    </lineage>
</organism>
<keyword evidence="3" id="KW-0804">Transcription</keyword>
<protein>
    <submittedName>
        <fullName evidence="5">Helix-turn-helix domain-containing protein</fullName>
    </submittedName>
</protein>
<dbReference type="SMART" id="SM00342">
    <property type="entry name" value="HTH_ARAC"/>
    <property type="match status" value="1"/>
</dbReference>
<accession>A0ABZ0YM07</accession>
<evidence type="ECO:0000256" key="2">
    <source>
        <dbReference type="ARBA" id="ARBA00023125"/>
    </source>
</evidence>
<sequence length="303" mass="35198">MTVTLKHCGDVTEHALSLAGWQQEFDQVQEGRFSGDIVDIAGEQIRLVRESANLAISQSMQFPPHQWHLVIPIHWPNNSIYRSDTVTVLPRCEQFWSVASAHYDLMVVSVDRSRYGWLERDDQRLRTLEVPAQCLVAVRQQWQAMTNYLRMEQANVEPTPALQRVLLQQVEEGIDLLLNNDIRSLKHDEECYRTRRYIVDRCHTLTKAQAEDPPSIMTLCNQLNISRRTLQYSFQAETGQSPVHYLRALRLNAVRRSLLQEPWLGVADAAALQGFFHHSYFSREYCRLFKELPSDTRKRAHSP</sequence>
<feature type="domain" description="HTH araC/xylS-type" evidence="4">
    <location>
        <begin position="200"/>
        <end position="299"/>
    </location>
</feature>
<evidence type="ECO:0000259" key="4">
    <source>
        <dbReference type="PROSITE" id="PS01124"/>
    </source>
</evidence>
<keyword evidence="6" id="KW-1185">Reference proteome</keyword>
<proteinExistence type="predicted"/>